<dbReference type="PANTHER" id="PTHR23530">
    <property type="entry name" value="TRANSPORT PROTEIN-RELATED"/>
    <property type="match status" value="1"/>
</dbReference>
<feature type="transmembrane region" description="Helical" evidence="1">
    <location>
        <begin position="45"/>
        <end position="68"/>
    </location>
</feature>
<dbReference type="SUPFAM" id="SSF103473">
    <property type="entry name" value="MFS general substrate transporter"/>
    <property type="match status" value="1"/>
</dbReference>
<dbReference type="InterPro" id="IPR036259">
    <property type="entry name" value="MFS_trans_sf"/>
</dbReference>
<gene>
    <name evidence="2" type="ORF">COT26_02230</name>
</gene>
<evidence type="ECO:0008006" key="4">
    <source>
        <dbReference type="Google" id="ProtNLM"/>
    </source>
</evidence>
<feature type="transmembrane region" description="Helical" evidence="1">
    <location>
        <begin position="252"/>
        <end position="272"/>
    </location>
</feature>
<dbReference type="Proteomes" id="UP000236845">
    <property type="component" value="Unassembled WGS sequence"/>
</dbReference>
<dbReference type="GO" id="GO:0022857">
    <property type="term" value="F:transmembrane transporter activity"/>
    <property type="evidence" value="ECO:0007669"/>
    <property type="project" value="InterPro"/>
</dbReference>
<sequence>MDRFQAKRNLILYGIFQALREPLFWGPILILYLKQVGHMSLSGIYLLEAGTMLLLIVLQLPTGALAALIGRKKMMVIGSVLILLDNVVFATAYSPKSVLLANLLWAIGLSFISGADSSFLYDTLAVTGETDKYKKLEGKTTGIRLLLMALTSIAVGYLASINMRLPVWLGIPGMLVALVAVCLMKEPPRIILGLGERVTYRRHWNLMKLSVLFVANSRKVKWIIAYMVLLNVIGKAWFFTYNPYFELVKLPLVFYGWVFFAMNLVAAIFSYGSDWLAKKLPEKLNIFGMVFLTGLPIVLMSILVYWPMTLLVLFQNMVRGHLRPFMGHFLHDHLESENRATVVSIQAAVDGFGQFFFGY</sequence>
<feature type="transmembrane region" description="Helical" evidence="1">
    <location>
        <begin position="222"/>
        <end position="240"/>
    </location>
</feature>
<accession>A0A2H0YQ76</accession>
<feature type="transmembrane region" description="Helical" evidence="1">
    <location>
        <begin position="75"/>
        <end position="93"/>
    </location>
</feature>
<dbReference type="PANTHER" id="PTHR23530:SF1">
    <property type="entry name" value="PERMEASE, MAJOR FACILITATOR SUPERFAMILY-RELATED"/>
    <property type="match status" value="1"/>
</dbReference>
<feature type="transmembrane region" description="Helical" evidence="1">
    <location>
        <begin position="142"/>
        <end position="159"/>
    </location>
</feature>
<dbReference type="InterPro" id="IPR053160">
    <property type="entry name" value="MFS_DHA3_Transporter"/>
</dbReference>
<feature type="transmembrane region" description="Helical" evidence="1">
    <location>
        <begin position="12"/>
        <end position="33"/>
    </location>
</feature>
<protein>
    <recommendedName>
        <fullName evidence="4">MFS transporter</fullName>
    </recommendedName>
</protein>
<feature type="transmembrane region" description="Helical" evidence="1">
    <location>
        <begin position="165"/>
        <end position="184"/>
    </location>
</feature>
<evidence type="ECO:0000313" key="2">
    <source>
        <dbReference type="EMBL" id="PIS40647.1"/>
    </source>
</evidence>
<keyword evidence="1" id="KW-1133">Transmembrane helix</keyword>
<dbReference type="Pfam" id="PF07690">
    <property type="entry name" value="MFS_1"/>
    <property type="match status" value="1"/>
</dbReference>
<evidence type="ECO:0000313" key="3">
    <source>
        <dbReference type="Proteomes" id="UP000236845"/>
    </source>
</evidence>
<keyword evidence="1" id="KW-0472">Membrane</keyword>
<keyword evidence="1" id="KW-0812">Transmembrane</keyword>
<comment type="caution">
    <text evidence="2">The sequence shown here is derived from an EMBL/GenBank/DDBJ whole genome shotgun (WGS) entry which is preliminary data.</text>
</comment>
<evidence type="ECO:0000256" key="1">
    <source>
        <dbReference type="SAM" id="Phobius"/>
    </source>
</evidence>
<proteinExistence type="predicted"/>
<dbReference type="AlphaFoldDB" id="A0A2H0YQ76"/>
<dbReference type="InterPro" id="IPR011701">
    <property type="entry name" value="MFS"/>
</dbReference>
<dbReference type="EMBL" id="PEXW01000050">
    <property type="protein sequence ID" value="PIS40647.1"/>
    <property type="molecule type" value="Genomic_DNA"/>
</dbReference>
<feature type="transmembrane region" description="Helical" evidence="1">
    <location>
        <begin position="99"/>
        <end position="121"/>
    </location>
</feature>
<name>A0A2H0YQ76_9BACT</name>
<organism evidence="2 3">
    <name type="scientific">Candidatus Kerfeldbacteria bacterium CG08_land_8_20_14_0_20_43_14</name>
    <dbReference type="NCBI Taxonomy" id="2014246"/>
    <lineage>
        <taxon>Bacteria</taxon>
        <taxon>Candidatus Kerfeldiibacteriota</taxon>
    </lineage>
</organism>
<dbReference type="Gene3D" id="1.20.1250.20">
    <property type="entry name" value="MFS general substrate transporter like domains"/>
    <property type="match status" value="2"/>
</dbReference>
<reference evidence="3" key="1">
    <citation type="submission" date="2017-09" db="EMBL/GenBank/DDBJ databases">
        <title>Depth-based differentiation of microbial function through sediment-hosted aquifers and enrichment of novel symbionts in the deep terrestrial subsurface.</title>
        <authorList>
            <person name="Probst A.J."/>
            <person name="Ladd B."/>
            <person name="Jarett J.K."/>
            <person name="Geller-Mcgrath D.E."/>
            <person name="Sieber C.M.K."/>
            <person name="Emerson J.B."/>
            <person name="Anantharaman K."/>
            <person name="Thomas B.C."/>
            <person name="Malmstrom R."/>
            <person name="Stieglmeier M."/>
            <person name="Klingl A."/>
            <person name="Woyke T."/>
            <person name="Ryan C.M."/>
            <person name="Banfield J.F."/>
        </authorList>
    </citation>
    <scope>NUCLEOTIDE SEQUENCE [LARGE SCALE GENOMIC DNA]</scope>
</reference>
<feature type="transmembrane region" description="Helical" evidence="1">
    <location>
        <begin position="284"/>
        <end position="306"/>
    </location>
</feature>